<sequence length="179" mass="20443">MSEWQAVDSTAGNANLSNDELRAALADASKLWLAHDGLWFLEWEKRHGMEEAIEADTEAWRVFAKLEARRIMKRLGIEPGGGISALLKCLPHRLYANICRFTMHRRGDNEAKIRMNECRVQDARARKDLPPFPCKSVGIVEFSTFAKTVDRRFEVECVQCPPDEMSPGGWCEWVFTLSE</sequence>
<evidence type="ECO:0008006" key="3">
    <source>
        <dbReference type="Google" id="ProtNLM"/>
    </source>
</evidence>
<protein>
    <recommendedName>
        <fullName evidence="3">Cytosolic protein</fullName>
    </recommendedName>
</protein>
<evidence type="ECO:0000313" key="1">
    <source>
        <dbReference type="EMBL" id="MBU2691011.1"/>
    </source>
</evidence>
<evidence type="ECO:0000313" key="2">
    <source>
        <dbReference type="Proteomes" id="UP000777784"/>
    </source>
</evidence>
<name>A0A948RUZ2_UNCEI</name>
<proteinExistence type="predicted"/>
<organism evidence="1 2">
    <name type="scientific">Eiseniibacteriota bacterium</name>
    <dbReference type="NCBI Taxonomy" id="2212470"/>
    <lineage>
        <taxon>Bacteria</taxon>
        <taxon>Candidatus Eiseniibacteriota</taxon>
    </lineage>
</organism>
<accession>A0A948RUZ2</accession>
<reference evidence="1" key="1">
    <citation type="submission" date="2021-05" db="EMBL/GenBank/DDBJ databases">
        <title>Energy efficiency and biological interactions define the core microbiome of deep oligotrophic groundwater.</title>
        <authorList>
            <person name="Mehrshad M."/>
            <person name="Lopez-Fernandez M."/>
            <person name="Bell E."/>
            <person name="Bernier-Latmani R."/>
            <person name="Bertilsson S."/>
            <person name="Dopson M."/>
        </authorList>
    </citation>
    <scope>NUCLEOTIDE SEQUENCE</scope>
    <source>
        <strain evidence="1">Modern_marine.mb.64</strain>
    </source>
</reference>
<gene>
    <name evidence="1" type="ORF">KJ970_08780</name>
</gene>
<dbReference type="AlphaFoldDB" id="A0A948RUZ2"/>
<dbReference type="Proteomes" id="UP000777784">
    <property type="component" value="Unassembled WGS sequence"/>
</dbReference>
<comment type="caution">
    <text evidence="1">The sequence shown here is derived from an EMBL/GenBank/DDBJ whole genome shotgun (WGS) entry which is preliminary data.</text>
</comment>
<dbReference type="EMBL" id="JAHJDP010000042">
    <property type="protein sequence ID" value="MBU2691011.1"/>
    <property type="molecule type" value="Genomic_DNA"/>
</dbReference>
<dbReference type="Pfam" id="PF19620">
    <property type="entry name" value="DUF6125"/>
    <property type="match status" value="1"/>
</dbReference>